<feature type="compositionally biased region" description="Basic and acidic residues" evidence="1">
    <location>
        <begin position="227"/>
        <end position="240"/>
    </location>
</feature>
<feature type="compositionally biased region" description="Low complexity" evidence="1">
    <location>
        <begin position="131"/>
        <end position="147"/>
    </location>
</feature>
<feature type="compositionally biased region" description="Basic and acidic residues" evidence="1">
    <location>
        <begin position="487"/>
        <end position="499"/>
    </location>
</feature>
<dbReference type="Proteomes" id="UP000789739">
    <property type="component" value="Unassembled WGS sequence"/>
</dbReference>
<feature type="compositionally biased region" description="Basic and acidic residues" evidence="1">
    <location>
        <begin position="178"/>
        <end position="197"/>
    </location>
</feature>
<protein>
    <submittedName>
        <fullName evidence="2">8647_t:CDS:1</fullName>
    </submittedName>
</protein>
<proteinExistence type="predicted"/>
<organism evidence="2 3">
    <name type="scientific">Paraglomus brasilianum</name>
    <dbReference type="NCBI Taxonomy" id="144538"/>
    <lineage>
        <taxon>Eukaryota</taxon>
        <taxon>Fungi</taxon>
        <taxon>Fungi incertae sedis</taxon>
        <taxon>Mucoromycota</taxon>
        <taxon>Glomeromycotina</taxon>
        <taxon>Glomeromycetes</taxon>
        <taxon>Paraglomerales</taxon>
        <taxon>Paraglomeraceae</taxon>
        <taxon>Paraglomus</taxon>
    </lineage>
</organism>
<feature type="compositionally biased region" description="Pro residues" evidence="1">
    <location>
        <begin position="774"/>
        <end position="785"/>
    </location>
</feature>
<dbReference type="AlphaFoldDB" id="A0A9N9EVT0"/>
<feature type="region of interest" description="Disordered" evidence="1">
    <location>
        <begin position="335"/>
        <end position="368"/>
    </location>
</feature>
<feature type="region of interest" description="Disordered" evidence="1">
    <location>
        <begin position="1"/>
        <end position="20"/>
    </location>
</feature>
<accession>A0A9N9EVT0</accession>
<feature type="compositionally biased region" description="Low complexity" evidence="1">
    <location>
        <begin position="683"/>
        <end position="698"/>
    </location>
</feature>
<gene>
    <name evidence="2" type="ORF">PBRASI_LOCUS2345</name>
</gene>
<feature type="compositionally biased region" description="Polar residues" evidence="1">
    <location>
        <begin position="241"/>
        <end position="252"/>
    </location>
</feature>
<feature type="compositionally biased region" description="Polar residues" evidence="1">
    <location>
        <begin position="500"/>
        <end position="510"/>
    </location>
</feature>
<feature type="compositionally biased region" description="Basic and acidic residues" evidence="1">
    <location>
        <begin position="258"/>
        <end position="278"/>
    </location>
</feature>
<feature type="compositionally biased region" description="Basic and acidic residues" evidence="1">
    <location>
        <begin position="91"/>
        <end position="125"/>
    </location>
</feature>
<comment type="caution">
    <text evidence="2">The sequence shown here is derived from an EMBL/GenBank/DDBJ whole genome shotgun (WGS) entry which is preliminary data.</text>
</comment>
<feature type="compositionally biased region" description="Polar residues" evidence="1">
    <location>
        <begin position="527"/>
        <end position="545"/>
    </location>
</feature>
<name>A0A9N9EVT0_9GLOM</name>
<feature type="compositionally biased region" description="Basic and acidic residues" evidence="1">
    <location>
        <begin position="335"/>
        <end position="355"/>
    </location>
</feature>
<reference evidence="2" key="1">
    <citation type="submission" date="2021-06" db="EMBL/GenBank/DDBJ databases">
        <authorList>
            <person name="Kallberg Y."/>
            <person name="Tangrot J."/>
            <person name="Rosling A."/>
        </authorList>
    </citation>
    <scope>NUCLEOTIDE SEQUENCE</scope>
    <source>
        <strain evidence="2">BR232B</strain>
    </source>
</reference>
<keyword evidence="3" id="KW-1185">Reference proteome</keyword>
<dbReference type="OrthoDB" id="2504266at2759"/>
<dbReference type="Pfam" id="PF20566">
    <property type="entry name" value="Eap1"/>
    <property type="match status" value="1"/>
</dbReference>
<feature type="region of interest" description="Disordered" evidence="1">
    <location>
        <begin position="680"/>
        <end position="789"/>
    </location>
</feature>
<feature type="region of interest" description="Disordered" evidence="1">
    <location>
        <begin position="77"/>
        <end position="319"/>
    </location>
</feature>
<sequence>MSDAEFANVESNDAADKDAHATMASEIDYLEMSKDVGKERQSDDAMVDKKEGIAQSRPRIRYTQEQLLALRHSPLVKRPDALPPMNSWFGEHIKRDNKKLTGDGIEGDNKSKNYGEGSSKLKDDGIGLGIPKSPASSVSKSPNGSAPTSPRPAVQEKIVLGPPKMNFASTSLAGLKPSGEKLPARSNRTDGSRRQTDDLIYMKPSNKEFEPRAPRGPTGGRGFVGREALRERNLAEKASKEANTFSSNTNGRLTAGARPHETTRGNRKDVGVGHKDLNRTSNSRYHNYQEDRSETPEWMNYNPQTDETMKKGKKNDDDNKAFIDDIQAWKLKMREQEKHKQRVEKDRKDPNERSRPRSMSRADSSVSWRADSKLVGIEGHMTAIAGALNDKENMIKGDTTFDIDVKPSKSTSNVPNVDKLFGLGGLDINVPLDPNSSAFDNFLSQHRLAIAEENVGKINNVKELEGPSREQETSRFARFFSHSAEKGISDMDNVDESKKNSMPAQVTSASKDVPRSGASIKFETLFQNQTTTNHSTPLSPSTTTNDGKRMLSEAEVLQSLGARPSSKSHDFDDSGVDDVMGFNKILAVLAKGNNAMEPPSNFSVSPSIHAVPAYQPGLAHQGLPFNDPSIIIAQKPVMGNKPPKLETPNRGMVIPDANASDSVKKINMLFGGNVPTSVYRQLSSRSDGGSRESSGASSPALKFNSAKPLVPSFSRSPIIPQSPPISDFHGSDFKAAGPPRSPGLPQQGNFNPSPYHGIHPPYSNGNMSLGRDYPQPPPQPPPPPQLGRNIPVEQLFNLAPRNPQQLQSQFQQASIPVSMPPPFRPAIPQQFAVHSHPNMLHPGAEALFANMHGYTQFIPNIVNSALAPNSLSGMPSNTSLQQRSMMTLEEIERRGLGGR</sequence>
<evidence type="ECO:0000256" key="1">
    <source>
        <dbReference type="SAM" id="MobiDB-lite"/>
    </source>
</evidence>
<feature type="region of interest" description="Disordered" evidence="1">
    <location>
        <begin position="487"/>
        <end position="514"/>
    </location>
</feature>
<dbReference type="EMBL" id="CAJVPI010000179">
    <property type="protein sequence ID" value="CAG8495792.1"/>
    <property type="molecule type" value="Genomic_DNA"/>
</dbReference>
<feature type="region of interest" description="Disordered" evidence="1">
    <location>
        <begin position="527"/>
        <end position="547"/>
    </location>
</feature>
<dbReference type="InterPro" id="IPR046784">
    <property type="entry name" value="Eap1"/>
</dbReference>
<feature type="compositionally biased region" description="Basic and acidic residues" evidence="1">
    <location>
        <begin position="307"/>
        <end position="319"/>
    </location>
</feature>
<evidence type="ECO:0000313" key="3">
    <source>
        <dbReference type="Proteomes" id="UP000789739"/>
    </source>
</evidence>
<evidence type="ECO:0000313" key="2">
    <source>
        <dbReference type="EMBL" id="CAG8495792.1"/>
    </source>
</evidence>